<evidence type="ECO:0000259" key="3">
    <source>
        <dbReference type="Pfam" id="PF08338"/>
    </source>
</evidence>
<keyword evidence="5" id="KW-1185">Reference proteome</keyword>
<proteinExistence type="inferred from homology"/>
<dbReference type="EMBL" id="RAQM01000009">
    <property type="protein sequence ID" value="RKF03533.1"/>
    <property type="molecule type" value="Genomic_DNA"/>
</dbReference>
<evidence type="ECO:0008006" key="6">
    <source>
        <dbReference type="Google" id="ProtNLM"/>
    </source>
</evidence>
<dbReference type="PANTHER" id="PTHR11092">
    <property type="entry name" value="SUGAR NUCLEOTIDE EPIMERASE RELATED"/>
    <property type="match status" value="1"/>
</dbReference>
<protein>
    <recommendedName>
        <fullName evidence="6">TIGR01777 family protein</fullName>
    </recommendedName>
</protein>
<dbReference type="Pfam" id="PF08338">
    <property type="entry name" value="DUF1731"/>
    <property type="match status" value="1"/>
</dbReference>
<comment type="similarity">
    <text evidence="1">Belongs to the NAD(P)-dependent epimerase/dehydratase family. SDR39U1 subfamily.</text>
</comment>
<dbReference type="InterPro" id="IPR036291">
    <property type="entry name" value="NAD(P)-bd_dom_sf"/>
</dbReference>
<dbReference type="InterPro" id="IPR013549">
    <property type="entry name" value="DUF1731"/>
</dbReference>
<feature type="domain" description="DUF1731" evidence="3">
    <location>
        <begin position="293"/>
        <end position="338"/>
    </location>
</feature>
<evidence type="ECO:0000313" key="4">
    <source>
        <dbReference type="EMBL" id="RKF03533.1"/>
    </source>
</evidence>
<comment type="caution">
    <text evidence="4">The sequence shown here is derived from an EMBL/GenBank/DDBJ whole genome shotgun (WGS) entry which is preliminary data.</text>
</comment>
<dbReference type="InterPro" id="IPR010099">
    <property type="entry name" value="SDR39U1"/>
</dbReference>
<feature type="domain" description="NAD-dependent epimerase/dehydratase" evidence="2">
    <location>
        <begin position="50"/>
        <end position="264"/>
    </location>
</feature>
<gene>
    <name evidence="4" type="ORF">C8N26_1922</name>
</gene>
<dbReference type="AlphaFoldDB" id="A0A420E0V0"/>
<evidence type="ECO:0000259" key="2">
    <source>
        <dbReference type="Pfam" id="PF01370"/>
    </source>
</evidence>
<dbReference type="Proteomes" id="UP000285780">
    <property type="component" value="Unassembled WGS sequence"/>
</dbReference>
<dbReference type="InterPro" id="IPR001509">
    <property type="entry name" value="Epimerase_deHydtase"/>
</dbReference>
<dbReference type="Pfam" id="PF01370">
    <property type="entry name" value="Epimerase"/>
    <property type="match status" value="1"/>
</dbReference>
<dbReference type="SUPFAM" id="SSF51735">
    <property type="entry name" value="NAD(P)-binding Rossmann-fold domains"/>
    <property type="match status" value="1"/>
</dbReference>
<name>A0A420E0V0_9FLAO</name>
<reference evidence="4 5" key="1">
    <citation type="submission" date="2018-09" db="EMBL/GenBank/DDBJ databases">
        <title>Genomic Encyclopedia of Archaeal and Bacterial Type Strains, Phase II (KMG-II): from individual species to whole genera.</title>
        <authorList>
            <person name="Goeker M."/>
        </authorList>
    </citation>
    <scope>NUCLEOTIDE SEQUENCE [LARGE SCALE GENOMIC DNA]</scope>
    <source>
        <strain evidence="4 5">DSM 16505</strain>
    </source>
</reference>
<dbReference type="Gene3D" id="3.40.50.720">
    <property type="entry name" value="NAD(P)-binding Rossmann-like Domain"/>
    <property type="match status" value="1"/>
</dbReference>
<accession>A0A420E0V0</accession>
<evidence type="ECO:0000256" key="1">
    <source>
        <dbReference type="ARBA" id="ARBA00009353"/>
    </source>
</evidence>
<evidence type="ECO:0000313" key="5">
    <source>
        <dbReference type="Proteomes" id="UP000285780"/>
    </source>
</evidence>
<dbReference type="NCBIfam" id="TIGR01777">
    <property type="entry name" value="yfcH"/>
    <property type="match status" value="1"/>
</dbReference>
<dbReference type="PANTHER" id="PTHR11092:SF0">
    <property type="entry name" value="EPIMERASE FAMILY PROTEIN SDR39U1"/>
    <property type="match status" value="1"/>
</dbReference>
<organism evidence="4 5">
    <name type="scientific">Tenacibaculum lutimaris</name>
    <dbReference type="NCBI Taxonomy" id="285258"/>
    <lineage>
        <taxon>Bacteria</taxon>
        <taxon>Pseudomonadati</taxon>
        <taxon>Bacteroidota</taxon>
        <taxon>Flavobacteriia</taxon>
        <taxon>Flavobacteriales</taxon>
        <taxon>Flavobacteriaceae</taxon>
        <taxon>Tenacibaculum</taxon>
    </lineage>
</organism>
<sequence length="341" mass="38538">MTVFIFLTFFYKNMKPSYFKGITGDFFYTLLLSIHFFKNECLFLSTMATILITGGTGLIGKELTKKLTSKGHVVNILTRTPKKNNEFRWNVKESFIDKDAFNNVSHIIHLAGAGIADKRWTNERKKELINSRVKTANLLFNKVQEYQVPLEKFISASGIGYYGAVTSDKVFTEKDKPENDFISKICVKWENAALQFEQIDIPVTILRTGVVLSKNGGALQKMNTPLFLSALGNGKQYMPWIHIDDLCELYSKAIEDKDFNGIFNAVAPEHQTNESFTKLLGKSINKPVLPMNAPSFILKTALGEMAYILLKGSRVSSKKTNSNYTFIFPTLKTALTNIYNE</sequence>